<feature type="transmembrane region" description="Helical" evidence="7">
    <location>
        <begin position="112"/>
        <end position="132"/>
    </location>
</feature>
<evidence type="ECO:0000313" key="10">
    <source>
        <dbReference type="Proteomes" id="UP000435112"/>
    </source>
</evidence>
<comment type="subcellular location">
    <subcellularLocation>
        <location evidence="1">Membrane</location>
        <topology evidence="1">Lipid-anchor</topology>
    </subcellularLocation>
</comment>
<dbReference type="Pfam" id="PF00226">
    <property type="entry name" value="DnaJ"/>
    <property type="match status" value="1"/>
</dbReference>
<accession>A0A6A3NGP6</accession>
<evidence type="ECO:0000256" key="4">
    <source>
        <dbReference type="ARBA" id="ARBA00023186"/>
    </source>
</evidence>
<keyword evidence="7" id="KW-1133">Transmembrane helix</keyword>
<evidence type="ECO:0000256" key="2">
    <source>
        <dbReference type="ARBA" id="ARBA00023136"/>
    </source>
</evidence>
<feature type="transmembrane region" description="Helical" evidence="7">
    <location>
        <begin position="299"/>
        <end position="320"/>
    </location>
</feature>
<organism evidence="9 10">
    <name type="scientific">Phytophthora rubi</name>
    <dbReference type="NCBI Taxonomy" id="129364"/>
    <lineage>
        <taxon>Eukaryota</taxon>
        <taxon>Sar</taxon>
        <taxon>Stramenopiles</taxon>
        <taxon>Oomycota</taxon>
        <taxon>Peronosporomycetes</taxon>
        <taxon>Peronosporales</taxon>
        <taxon>Peronosporaceae</taxon>
        <taxon>Phytophthora</taxon>
    </lineage>
</organism>
<evidence type="ECO:0000256" key="5">
    <source>
        <dbReference type="ARBA" id="ARBA00023288"/>
    </source>
</evidence>
<dbReference type="OrthoDB" id="10250354at2759"/>
<keyword evidence="7" id="KW-0812">Transmembrane</keyword>
<sequence>MAGGKKKVASMVYYDLMGIEADATPEQIKKAYRRKALQLHPDKRGNTPESQDEFTRMKQAYDVLSDPQKREVYDQVGEDGIKLMEDYGNMSPEEMSILLFRSMGAFGARGKCVLILLVSLLFAFFLLIPIFWCLRADSTISWNWAVVCIPLWIVDTIYYCCLGCMYASSDAGVDPEDKTQEKPPLYKLYAFLKALLLLVLQIFLALKLNGDLSWTLVEVLIPYFVYDGLNLLERLAGGVLGYKMLTKNSEGAGVTQTEDIKKQRSALVLAVARKLVLNLARIAQGVLLGLKVDGSLGDASWWVVFVPVWLYVAFFVSFPVRKYFRAKAKAKEPKAKSPRQQHTHDAYTRESVTEDKEEELSKFPALDALCTILVICALTSPFFILSARLQDGSFSSIYVLLPWLIVVGLVFCFICCAISCVSFHDPEDGGAPEEAVAESGVRSTPSAEEAGRSCEYEVVAFKIVETSTTMDSTEYPPSFSPLFAFRTTILLIRYRMSRITM</sequence>
<evidence type="ECO:0000259" key="8">
    <source>
        <dbReference type="PROSITE" id="PS50076"/>
    </source>
</evidence>
<feature type="transmembrane region" description="Helical" evidence="7">
    <location>
        <begin position="397"/>
        <end position="421"/>
    </location>
</feature>
<dbReference type="PROSITE" id="PS00636">
    <property type="entry name" value="DNAJ_1"/>
    <property type="match status" value="1"/>
</dbReference>
<feature type="transmembrane region" description="Helical" evidence="7">
    <location>
        <begin position="188"/>
        <end position="206"/>
    </location>
</feature>
<dbReference type="GO" id="GO:0016020">
    <property type="term" value="C:membrane"/>
    <property type="evidence" value="ECO:0007669"/>
    <property type="project" value="UniProtKB-SubCell"/>
</dbReference>
<evidence type="ECO:0000256" key="7">
    <source>
        <dbReference type="SAM" id="Phobius"/>
    </source>
</evidence>
<feature type="transmembrane region" description="Helical" evidence="7">
    <location>
        <begin position="365"/>
        <end position="385"/>
    </location>
</feature>
<dbReference type="SUPFAM" id="SSF46565">
    <property type="entry name" value="Chaperone J-domain"/>
    <property type="match status" value="1"/>
</dbReference>
<protein>
    <recommendedName>
        <fullName evidence="8">J domain-containing protein</fullName>
    </recommendedName>
</protein>
<feature type="domain" description="J" evidence="8">
    <location>
        <begin position="12"/>
        <end position="77"/>
    </location>
</feature>
<evidence type="ECO:0000256" key="1">
    <source>
        <dbReference type="ARBA" id="ARBA00004635"/>
    </source>
</evidence>
<keyword evidence="2 7" id="KW-0472">Membrane</keyword>
<keyword evidence="5" id="KW-0449">Lipoprotein</keyword>
<keyword evidence="4" id="KW-0143">Chaperone</keyword>
<dbReference type="Proteomes" id="UP000435112">
    <property type="component" value="Unassembled WGS sequence"/>
</dbReference>
<evidence type="ECO:0000256" key="3">
    <source>
        <dbReference type="ARBA" id="ARBA00023139"/>
    </source>
</evidence>
<dbReference type="AlphaFoldDB" id="A0A6A3NGP6"/>
<comment type="caution">
    <text evidence="9">The sequence shown here is derived from an EMBL/GenBank/DDBJ whole genome shotgun (WGS) entry which is preliminary data.</text>
</comment>
<dbReference type="InterPro" id="IPR018253">
    <property type="entry name" value="DnaJ_domain_CS"/>
</dbReference>
<evidence type="ECO:0000313" key="9">
    <source>
        <dbReference type="EMBL" id="KAE9042708.1"/>
    </source>
</evidence>
<feature type="transmembrane region" description="Helical" evidence="7">
    <location>
        <begin position="144"/>
        <end position="167"/>
    </location>
</feature>
<dbReference type="Gene3D" id="1.10.287.110">
    <property type="entry name" value="DnaJ domain"/>
    <property type="match status" value="1"/>
</dbReference>
<reference evidence="9 10" key="1">
    <citation type="submission" date="2018-09" db="EMBL/GenBank/DDBJ databases">
        <title>Genomic investigation of the strawberry pathogen Phytophthora fragariae indicates pathogenicity is determined by transcriptional variation in three key races.</title>
        <authorList>
            <person name="Adams T.M."/>
            <person name="Armitage A.D."/>
            <person name="Sobczyk M.K."/>
            <person name="Bates H.J."/>
            <person name="Dunwell J.M."/>
            <person name="Nellist C.F."/>
            <person name="Harrison R.J."/>
        </authorList>
    </citation>
    <scope>NUCLEOTIDE SEQUENCE [LARGE SCALE GENOMIC DNA]</scope>
    <source>
        <strain evidence="9 10">SCRP324</strain>
    </source>
</reference>
<dbReference type="InterPro" id="IPR051434">
    <property type="entry name" value="DnaJ_C_subfamily_member5"/>
</dbReference>
<dbReference type="GO" id="GO:0005737">
    <property type="term" value="C:cytoplasm"/>
    <property type="evidence" value="ECO:0007669"/>
    <property type="project" value="UniProtKB-ARBA"/>
</dbReference>
<dbReference type="PROSITE" id="PS50076">
    <property type="entry name" value="DNAJ_2"/>
    <property type="match status" value="1"/>
</dbReference>
<dbReference type="PRINTS" id="PR00625">
    <property type="entry name" value="JDOMAIN"/>
</dbReference>
<dbReference type="InterPro" id="IPR036869">
    <property type="entry name" value="J_dom_sf"/>
</dbReference>
<dbReference type="SMART" id="SM00271">
    <property type="entry name" value="DnaJ"/>
    <property type="match status" value="1"/>
</dbReference>
<keyword evidence="3" id="KW-0564">Palmitate</keyword>
<evidence type="ECO:0000256" key="6">
    <source>
        <dbReference type="SAM" id="MobiDB-lite"/>
    </source>
</evidence>
<feature type="compositionally biased region" description="Basic and acidic residues" evidence="6">
    <location>
        <begin position="342"/>
        <end position="353"/>
    </location>
</feature>
<dbReference type="PANTHER" id="PTHR44027:SF7">
    <property type="entry name" value="DNAJ HOMOLOG SUBFAMILY C MEMBER 5 HOMOLOG"/>
    <property type="match status" value="1"/>
</dbReference>
<dbReference type="CDD" id="cd06257">
    <property type="entry name" value="DnaJ"/>
    <property type="match status" value="1"/>
</dbReference>
<name>A0A6A3NGP6_9STRA</name>
<dbReference type="EMBL" id="QXFU01000140">
    <property type="protein sequence ID" value="KAE9042708.1"/>
    <property type="molecule type" value="Genomic_DNA"/>
</dbReference>
<gene>
    <name evidence="9" type="ORF">PR002_g3746</name>
</gene>
<feature type="region of interest" description="Disordered" evidence="6">
    <location>
        <begin position="334"/>
        <end position="353"/>
    </location>
</feature>
<proteinExistence type="predicted"/>
<dbReference type="PANTHER" id="PTHR44027">
    <property type="entry name" value="DNAJ HOMOLOG SUBFAMILY C MEMBER 5 HOMOLOG"/>
    <property type="match status" value="1"/>
</dbReference>
<dbReference type="InterPro" id="IPR001623">
    <property type="entry name" value="DnaJ_domain"/>
</dbReference>